<dbReference type="Proteomes" id="UP000267821">
    <property type="component" value="Unassembled WGS sequence"/>
</dbReference>
<name>A0A3N4M042_9PEZI</name>
<comment type="subcellular location">
    <subcellularLocation>
        <location evidence="1">Host cell</location>
    </subcellularLocation>
    <subcellularLocation>
        <location evidence="2">Secreted</location>
    </subcellularLocation>
</comment>
<feature type="domain" description="Crinkler effector protein N-terminal" evidence="4">
    <location>
        <begin position="4"/>
        <end position="101"/>
    </location>
</feature>
<keyword evidence="6" id="KW-1185">Reference proteome</keyword>
<dbReference type="AlphaFoldDB" id="A0A3N4M042"/>
<dbReference type="InterPro" id="IPR045379">
    <property type="entry name" value="Crinkler_N"/>
</dbReference>
<protein>
    <recommendedName>
        <fullName evidence="4">Crinkler effector protein N-terminal domain-containing protein</fullName>
    </recommendedName>
</protein>
<keyword evidence="3" id="KW-0964">Secreted</keyword>
<sequence length="149" mass="16602">METTLICWVHGDPSLAPFPIDIDWNKTIGHLKMAIVTVNPNCFNSIDAPQLELCVANIPDTEKAMNEFVFKDDNKLRGSAKIQHIIKDHFQGSLPDLTIHFAIKRPAPPPLTFDERNELLLFRAGVANKPPPSSTGKFRFLTTHVSGSN</sequence>
<dbReference type="EMBL" id="ML121545">
    <property type="protein sequence ID" value="RPB23685.1"/>
    <property type="molecule type" value="Genomic_DNA"/>
</dbReference>
<organism evidence="5 6">
    <name type="scientific">Terfezia boudieri ATCC MYA-4762</name>
    <dbReference type="NCBI Taxonomy" id="1051890"/>
    <lineage>
        <taxon>Eukaryota</taxon>
        <taxon>Fungi</taxon>
        <taxon>Dikarya</taxon>
        <taxon>Ascomycota</taxon>
        <taxon>Pezizomycotina</taxon>
        <taxon>Pezizomycetes</taxon>
        <taxon>Pezizales</taxon>
        <taxon>Pezizaceae</taxon>
        <taxon>Terfezia</taxon>
    </lineage>
</organism>
<evidence type="ECO:0000256" key="2">
    <source>
        <dbReference type="ARBA" id="ARBA00004613"/>
    </source>
</evidence>
<dbReference type="Pfam" id="PF20147">
    <property type="entry name" value="Crinkler"/>
    <property type="match status" value="1"/>
</dbReference>
<gene>
    <name evidence="5" type="ORF">L211DRAFT_235750</name>
</gene>
<evidence type="ECO:0000256" key="1">
    <source>
        <dbReference type="ARBA" id="ARBA00004340"/>
    </source>
</evidence>
<dbReference type="InParanoid" id="A0A3N4M042"/>
<dbReference type="GO" id="GO:0043657">
    <property type="term" value="C:host cell"/>
    <property type="evidence" value="ECO:0007669"/>
    <property type="project" value="UniProtKB-SubCell"/>
</dbReference>
<evidence type="ECO:0000259" key="4">
    <source>
        <dbReference type="Pfam" id="PF20147"/>
    </source>
</evidence>
<evidence type="ECO:0000313" key="5">
    <source>
        <dbReference type="EMBL" id="RPB23685.1"/>
    </source>
</evidence>
<proteinExistence type="predicted"/>
<evidence type="ECO:0000256" key="3">
    <source>
        <dbReference type="ARBA" id="ARBA00022525"/>
    </source>
</evidence>
<dbReference type="OrthoDB" id="5317386at2759"/>
<dbReference type="GO" id="GO:0005576">
    <property type="term" value="C:extracellular region"/>
    <property type="evidence" value="ECO:0007669"/>
    <property type="project" value="UniProtKB-SubCell"/>
</dbReference>
<evidence type="ECO:0000313" key="6">
    <source>
        <dbReference type="Proteomes" id="UP000267821"/>
    </source>
</evidence>
<accession>A0A3N4M042</accession>
<reference evidence="5 6" key="1">
    <citation type="journal article" date="2018" name="Nat. Ecol. Evol.">
        <title>Pezizomycetes genomes reveal the molecular basis of ectomycorrhizal truffle lifestyle.</title>
        <authorList>
            <person name="Murat C."/>
            <person name="Payen T."/>
            <person name="Noel B."/>
            <person name="Kuo A."/>
            <person name="Morin E."/>
            <person name="Chen J."/>
            <person name="Kohler A."/>
            <person name="Krizsan K."/>
            <person name="Balestrini R."/>
            <person name="Da Silva C."/>
            <person name="Montanini B."/>
            <person name="Hainaut M."/>
            <person name="Levati E."/>
            <person name="Barry K.W."/>
            <person name="Belfiori B."/>
            <person name="Cichocki N."/>
            <person name="Clum A."/>
            <person name="Dockter R.B."/>
            <person name="Fauchery L."/>
            <person name="Guy J."/>
            <person name="Iotti M."/>
            <person name="Le Tacon F."/>
            <person name="Lindquist E.A."/>
            <person name="Lipzen A."/>
            <person name="Malagnac F."/>
            <person name="Mello A."/>
            <person name="Molinier V."/>
            <person name="Miyauchi S."/>
            <person name="Poulain J."/>
            <person name="Riccioni C."/>
            <person name="Rubini A."/>
            <person name="Sitrit Y."/>
            <person name="Splivallo R."/>
            <person name="Traeger S."/>
            <person name="Wang M."/>
            <person name="Zifcakova L."/>
            <person name="Wipf D."/>
            <person name="Zambonelli A."/>
            <person name="Paolocci F."/>
            <person name="Nowrousian M."/>
            <person name="Ottonello S."/>
            <person name="Baldrian P."/>
            <person name="Spatafora J.W."/>
            <person name="Henrissat B."/>
            <person name="Nagy L.G."/>
            <person name="Aury J.M."/>
            <person name="Wincker P."/>
            <person name="Grigoriev I.V."/>
            <person name="Bonfante P."/>
            <person name="Martin F.M."/>
        </authorList>
    </citation>
    <scope>NUCLEOTIDE SEQUENCE [LARGE SCALE GENOMIC DNA]</scope>
    <source>
        <strain evidence="5 6">ATCC MYA-4762</strain>
    </source>
</reference>